<feature type="coiled-coil region" evidence="1">
    <location>
        <begin position="453"/>
        <end position="480"/>
    </location>
</feature>
<protein>
    <submittedName>
        <fullName evidence="3">Mu NS</fullName>
    </submittedName>
</protein>
<feature type="coiled-coil region" evidence="1">
    <location>
        <begin position="569"/>
        <end position="617"/>
    </location>
</feature>
<evidence type="ECO:0000313" key="3">
    <source>
        <dbReference type="EMBL" id="AMU04187.1"/>
    </source>
</evidence>
<feature type="region of interest" description="Disordered" evidence="2">
    <location>
        <begin position="1"/>
        <end position="41"/>
    </location>
</feature>
<reference evidence="3" key="1">
    <citation type="journal article" date="2016" name="Viruses">
        <title>Isolation of a Novel Fusogenic Orthoreovirus from Eucampsipoda africana Bat Flies in South Africa.</title>
        <authorList>
            <person name="Jansen van Vuren P."/>
            <person name="Wiley M."/>
            <person name="Palacios G."/>
            <person name="Storm N."/>
            <person name="McCulloch S."/>
            <person name="Markotter W."/>
            <person name="Birkhead M."/>
            <person name="Kemp A."/>
            <person name="Paweska J.T."/>
        </authorList>
    </citation>
    <scope>NUCLEOTIDE SEQUENCE</scope>
    <source>
        <strain evidence="3">0624</strain>
    </source>
</reference>
<feature type="compositionally biased region" description="Low complexity" evidence="2">
    <location>
        <begin position="25"/>
        <end position="38"/>
    </location>
</feature>
<sequence length="666" mass="75574">MLKEKRVLSLPRRVQSTSKPLVARALSSESEESSSASLPPVAFQSSMAGKTLPRAERGSRITINYLDSEGKSVSVSDAVPPSLSFLLSHQTLLSSLVEHLSNPSRRWKASLKETCLIRRDMQLSEMINRVQRYVHGMYQVKLTESNMSRIQQHLDDEQLKMLSETGELPLNSPVEQPSDTSVEEQSVQVAIERSLEDAVLKSYTAQSPGRYPAEQYNQARGHFLTHTLHDMKGENPAAEDYLDKYYAIVPVNIKGQWQTSRDVGMLLYVPNERLDLQTVFLTEMTTSQLTLKADDVAVARYDLFDITQLAPEHKQLVQAGRRGESAYNHLSARAMVIFVTPAAISWMMENDCTDSMLNGQHIRPCVGFDPFYTRLTYHGVVEAAILLDDKYTPLSKQRMVKRVLDYAPGNPARDIFLRFYRLNWRSFADQYSPVVTGAQQNWGLSQLVWKEDHDALQAQVESLRDQNSSLVVQLAETSERCRPVPAPRKCNLKPKIDGSNQLNVYLDEHKCINATKNEHNLLTALNVEPSKVVHLFDVRKRVHAEVTEKYRVMGTHEAYENIRNDTTVTDQLNAQLRELADRCRALEEAIIQSDLDRQRLENDLDATERENIKLQHALAVSAKKLHQISHATQRAETEGERFETPHLIVDPLPPPTMNLNELADDL</sequence>
<organism evidence="3">
    <name type="scientific">Mahlapitsi orthoreovirus</name>
    <dbReference type="NCBI Taxonomy" id="2170064"/>
    <lineage>
        <taxon>Viruses</taxon>
        <taxon>Riboviria</taxon>
        <taxon>Orthornavirae</taxon>
        <taxon>Duplornaviricota</taxon>
        <taxon>Resentoviricetes</taxon>
        <taxon>Reovirales</taxon>
        <taxon>Spinareoviridae</taxon>
        <taxon>Orthoreovirus</taxon>
        <taxon>Orthoreovirus mahlapitsiense</taxon>
    </lineage>
</organism>
<accession>A0A3G1DHL9</accession>
<dbReference type="EMBL" id="KU198617">
    <property type="protein sequence ID" value="AMU04187.1"/>
    <property type="molecule type" value="Genomic_RNA"/>
</dbReference>
<name>A0A3G1DHL9_9REOV</name>
<proteinExistence type="predicted"/>
<evidence type="ECO:0000256" key="1">
    <source>
        <dbReference type="SAM" id="Coils"/>
    </source>
</evidence>
<keyword evidence="1" id="KW-0175">Coiled coil</keyword>
<evidence type="ECO:0000256" key="2">
    <source>
        <dbReference type="SAM" id="MobiDB-lite"/>
    </source>
</evidence>